<feature type="compositionally biased region" description="Basic residues" evidence="1">
    <location>
        <begin position="400"/>
        <end position="409"/>
    </location>
</feature>
<protein>
    <submittedName>
        <fullName evidence="2">Uncharacterized protein</fullName>
    </submittedName>
</protein>
<feature type="compositionally biased region" description="Polar residues" evidence="1">
    <location>
        <begin position="414"/>
        <end position="423"/>
    </location>
</feature>
<dbReference type="AlphaFoldDB" id="G0TZ60"/>
<dbReference type="VEuPathDB" id="TriTrypDB:TvY486_0705838"/>
<evidence type="ECO:0000256" key="1">
    <source>
        <dbReference type="SAM" id="MobiDB-lite"/>
    </source>
</evidence>
<accession>G0TZ60</accession>
<feature type="region of interest" description="Disordered" evidence="1">
    <location>
        <begin position="360"/>
        <end position="423"/>
    </location>
</feature>
<dbReference type="InterPro" id="IPR036420">
    <property type="entry name" value="BRCT_dom_sf"/>
</dbReference>
<dbReference type="EMBL" id="HE573023">
    <property type="protein sequence ID" value="CCC49263.1"/>
    <property type="molecule type" value="Genomic_DNA"/>
</dbReference>
<name>G0TZ60_TRYVY</name>
<proteinExistence type="predicted"/>
<feature type="region of interest" description="Disordered" evidence="1">
    <location>
        <begin position="610"/>
        <end position="633"/>
    </location>
</feature>
<gene>
    <name evidence="2" type="ORF">TVY486_0705838</name>
</gene>
<dbReference type="Gene3D" id="3.40.50.10190">
    <property type="entry name" value="BRCT domain"/>
    <property type="match status" value="1"/>
</dbReference>
<feature type="compositionally biased region" description="Polar residues" evidence="1">
    <location>
        <begin position="363"/>
        <end position="373"/>
    </location>
</feature>
<evidence type="ECO:0000313" key="2">
    <source>
        <dbReference type="EMBL" id="CCC49263.1"/>
    </source>
</evidence>
<reference evidence="2" key="1">
    <citation type="journal article" date="2012" name="Proc. Natl. Acad. Sci. U.S.A.">
        <title>Antigenic diversity is generated by distinct evolutionary mechanisms in African trypanosome species.</title>
        <authorList>
            <person name="Jackson A.P."/>
            <person name="Berry A."/>
            <person name="Aslett M."/>
            <person name="Allison H.C."/>
            <person name="Burton P."/>
            <person name="Vavrova-Anderson J."/>
            <person name="Brown R."/>
            <person name="Browne H."/>
            <person name="Corton N."/>
            <person name="Hauser H."/>
            <person name="Gamble J."/>
            <person name="Gilderthorp R."/>
            <person name="Marcello L."/>
            <person name="McQuillan J."/>
            <person name="Otto T.D."/>
            <person name="Quail M.A."/>
            <person name="Sanders M.J."/>
            <person name="van Tonder A."/>
            <person name="Ginger M.L."/>
            <person name="Field M.C."/>
            <person name="Barry J.D."/>
            <person name="Hertz-Fowler C."/>
            <person name="Berriman M."/>
        </authorList>
    </citation>
    <scope>NUCLEOTIDE SEQUENCE</scope>
    <source>
        <strain evidence="2">Y486</strain>
    </source>
</reference>
<organism evidence="2">
    <name type="scientific">Trypanosoma vivax (strain Y486)</name>
    <dbReference type="NCBI Taxonomy" id="1055687"/>
    <lineage>
        <taxon>Eukaryota</taxon>
        <taxon>Discoba</taxon>
        <taxon>Euglenozoa</taxon>
        <taxon>Kinetoplastea</taxon>
        <taxon>Metakinetoplastina</taxon>
        <taxon>Trypanosomatida</taxon>
        <taxon>Trypanosomatidae</taxon>
        <taxon>Trypanosoma</taxon>
        <taxon>Duttonella</taxon>
    </lineage>
</organism>
<sequence>MLQNVSQTSEPNGPHVPVPAWAHSIGSDCELDTIFDDDGCICTETCSISTEATFKLKANDSGDEAEEEGAAHNSQCGKCASHVIFPEHSTIPSTRTSSCVISLVQGAPLTQCHESNITRVDASTPEWATELFPKMAVLWEVIVNPLAAIERNASGKAELLCQWHHVVPNLEATGLSEAGPFTAPKKVVCVLKIGRKDIPKSLRGEPAEPQQQQRTCYYRAVSRDHCEVRLHFSLQGRIVNDPSGNGMSSEPFYKLNSFDITNNSSSNCTYYNTVPLFPLHRYHFPVTRDANAHKVELCLGRYYNCTINIGSETLHQIFTGPTVATIAAVSGYGANKPNTEHSGLQKHSDAAVQCVLPLRPGRSRNTSKTTTPVQPKAPAAAKRRSTAKGAARSKREPVKKIRARSRVKSRPLPTLTTPGVSDSNTKESLTIVTTGIRLTTYNLRKLRSVNLVINPPPSEYKRATHLVISGPLMRSVKLLTAIPFVKYIVDQAWLNAILMHISAPLAVKALTACRPAVQDINPAVYTYAEARTAASIESVNDFSLEALMSTSPAQRQSLFDGLTFYVHPAAKPQESGGNDLRYVILASGGTLTQNAAEASVAVMPRTDMGSKPGDWGNARDCPSEPPVHLYCPK</sequence>